<reference evidence="1" key="2">
    <citation type="submission" date="2020-06" db="EMBL/GenBank/DDBJ databases">
        <authorList>
            <person name="Sheffer M."/>
        </authorList>
    </citation>
    <scope>NUCLEOTIDE SEQUENCE</scope>
</reference>
<evidence type="ECO:0000313" key="1">
    <source>
        <dbReference type="EMBL" id="KAF8778516.1"/>
    </source>
</evidence>
<dbReference type="EMBL" id="JABXBU010002072">
    <property type="protein sequence ID" value="KAF8778516.1"/>
    <property type="molecule type" value="Genomic_DNA"/>
</dbReference>
<sequence length="96" mass="11421">MYKRLQIQYSYFLYLMEPVEGLIAIDNVNATLEEEEDKEFEIYLDGGRDLFRVQTHSLLLTMRTDKQFEAFGNGETCNDTAEEVVYWEESFENPWC</sequence>
<dbReference type="AlphaFoldDB" id="A0A8T0EVU7"/>
<reference evidence="1" key="1">
    <citation type="journal article" date="2020" name="bioRxiv">
        <title>Chromosome-level reference genome of the European wasp spider Argiope bruennichi: a resource for studies on range expansion and evolutionary adaptation.</title>
        <authorList>
            <person name="Sheffer M.M."/>
            <person name="Hoppe A."/>
            <person name="Krehenwinkel H."/>
            <person name="Uhl G."/>
            <person name="Kuss A.W."/>
            <person name="Jensen L."/>
            <person name="Jensen C."/>
            <person name="Gillespie R.G."/>
            <person name="Hoff K.J."/>
            <person name="Prost S."/>
        </authorList>
    </citation>
    <scope>NUCLEOTIDE SEQUENCE</scope>
</reference>
<accession>A0A8T0EVU7</accession>
<organism evidence="1 2">
    <name type="scientific">Argiope bruennichi</name>
    <name type="common">Wasp spider</name>
    <name type="synonym">Aranea bruennichi</name>
    <dbReference type="NCBI Taxonomy" id="94029"/>
    <lineage>
        <taxon>Eukaryota</taxon>
        <taxon>Metazoa</taxon>
        <taxon>Ecdysozoa</taxon>
        <taxon>Arthropoda</taxon>
        <taxon>Chelicerata</taxon>
        <taxon>Arachnida</taxon>
        <taxon>Araneae</taxon>
        <taxon>Araneomorphae</taxon>
        <taxon>Entelegynae</taxon>
        <taxon>Araneoidea</taxon>
        <taxon>Araneidae</taxon>
        <taxon>Argiope</taxon>
    </lineage>
</organism>
<name>A0A8T0EVU7_ARGBR</name>
<keyword evidence="2" id="KW-1185">Reference proteome</keyword>
<evidence type="ECO:0000313" key="2">
    <source>
        <dbReference type="Proteomes" id="UP000807504"/>
    </source>
</evidence>
<dbReference type="Proteomes" id="UP000807504">
    <property type="component" value="Unassembled WGS sequence"/>
</dbReference>
<proteinExistence type="predicted"/>
<comment type="caution">
    <text evidence="1">The sequence shown here is derived from an EMBL/GenBank/DDBJ whole genome shotgun (WGS) entry which is preliminary data.</text>
</comment>
<protein>
    <submittedName>
        <fullName evidence="1">Uncharacterized protein</fullName>
    </submittedName>
</protein>
<gene>
    <name evidence="1" type="ORF">HNY73_015230</name>
</gene>